<keyword evidence="1" id="KW-0812">Transmembrane</keyword>
<feature type="transmembrane region" description="Helical" evidence="1">
    <location>
        <begin position="127"/>
        <end position="147"/>
    </location>
</feature>
<gene>
    <name evidence="2" type="ORF">JK636_17955</name>
</gene>
<keyword evidence="3" id="KW-1185">Reference proteome</keyword>
<feature type="transmembrane region" description="Helical" evidence="1">
    <location>
        <begin position="29"/>
        <end position="53"/>
    </location>
</feature>
<sequence length="155" mass="17775">MESRLEKALWSIAIPGFGQLMNKKYFKGIILIILELIINVKANINTAIVLSFLGQTEQAVELSNYQWLMFYPCVYLYSIWDAYKDACEEKEKPLLFLPFAIAAYVETVGVIYSKIYRIKGVLLGPIFLPMACIFIGLVIGFVIRYLVLKISKNYQ</sequence>
<proteinExistence type="predicted"/>
<organism evidence="2 3">
    <name type="scientific">Clostridium rhizosphaerae</name>
    <dbReference type="NCBI Taxonomy" id="2803861"/>
    <lineage>
        <taxon>Bacteria</taxon>
        <taxon>Bacillati</taxon>
        <taxon>Bacillota</taxon>
        <taxon>Clostridia</taxon>
        <taxon>Eubacteriales</taxon>
        <taxon>Clostridiaceae</taxon>
        <taxon>Clostridium</taxon>
    </lineage>
</organism>
<reference evidence="2 3" key="1">
    <citation type="submission" date="2021-01" db="EMBL/GenBank/DDBJ databases">
        <title>Genome public.</title>
        <authorList>
            <person name="Liu C."/>
            <person name="Sun Q."/>
        </authorList>
    </citation>
    <scope>NUCLEOTIDE SEQUENCE [LARGE SCALE GENOMIC DNA]</scope>
    <source>
        <strain evidence="2 3">YIM B02515</strain>
    </source>
</reference>
<name>A0ABS1TE03_9CLOT</name>
<accession>A0ABS1TE03</accession>
<evidence type="ECO:0000313" key="2">
    <source>
        <dbReference type="EMBL" id="MBL4937603.1"/>
    </source>
</evidence>
<evidence type="ECO:0000256" key="1">
    <source>
        <dbReference type="SAM" id="Phobius"/>
    </source>
</evidence>
<feature type="transmembrane region" description="Helical" evidence="1">
    <location>
        <begin position="95"/>
        <end position="115"/>
    </location>
</feature>
<feature type="transmembrane region" description="Helical" evidence="1">
    <location>
        <begin position="65"/>
        <end position="83"/>
    </location>
</feature>
<keyword evidence="1" id="KW-1133">Transmembrane helix</keyword>
<protein>
    <submittedName>
        <fullName evidence="2">Uncharacterized protein</fullName>
    </submittedName>
</protein>
<dbReference type="EMBL" id="JAESWC010000014">
    <property type="protein sequence ID" value="MBL4937603.1"/>
    <property type="molecule type" value="Genomic_DNA"/>
</dbReference>
<dbReference type="Proteomes" id="UP000632377">
    <property type="component" value="Unassembled WGS sequence"/>
</dbReference>
<keyword evidence="1" id="KW-0472">Membrane</keyword>
<comment type="caution">
    <text evidence="2">The sequence shown here is derived from an EMBL/GenBank/DDBJ whole genome shotgun (WGS) entry which is preliminary data.</text>
</comment>
<evidence type="ECO:0000313" key="3">
    <source>
        <dbReference type="Proteomes" id="UP000632377"/>
    </source>
</evidence>